<evidence type="ECO:0000259" key="1">
    <source>
        <dbReference type="Pfam" id="PF01979"/>
    </source>
</evidence>
<dbReference type="SUPFAM" id="SSF51556">
    <property type="entry name" value="Metallo-dependent hydrolases"/>
    <property type="match status" value="1"/>
</dbReference>
<dbReference type="InterPro" id="IPR011059">
    <property type="entry name" value="Metal-dep_hydrolase_composite"/>
</dbReference>
<dbReference type="Gene3D" id="3.20.20.140">
    <property type="entry name" value="Metal-dependent hydrolases"/>
    <property type="match status" value="1"/>
</dbReference>
<evidence type="ECO:0000313" key="2">
    <source>
        <dbReference type="EMBL" id="SVB67024.1"/>
    </source>
</evidence>
<accession>A0A382FXA0</accession>
<dbReference type="PROSITE" id="PS51257">
    <property type="entry name" value="PROKAR_LIPOPROTEIN"/>
    <property type="match status" value="1"/>
</dbReference>
<dbReference type="GO" id="GO:0016810">
    <property type="term" value="F:hydrolase activity, acting on carbon-nitrogen (but not peptide) bonds"/>
    <property type="evidence" value="ECO:0007669"/>
    <property type="project" value="InterPro"/>
</dbReference>
<proteinExistence type="predicted"/>
<dbReference type="InterPro" id="IPR051781">
    <property type="entry name" value="Metallo-dep_Hydrolase"/>
</dbReference>
<dbReference type="Pfam" id="PF01979">
    <property type="entry name" value="Amidohydro_1"/>
    <property type="match status" value="1"/>
</dbReference>
<dbReference type="SUPFAM" id="SSF51338">
    <property type="entry name" value="Composite domain of metallo-dependent hydrolases"/>
    <property type="match status" value="1"/>
</dbReference>
<dbReference type="InterPro" id="IPR006680">
    <property type="entry name" value="Amidohydro-rel"/>
</dbReference>
<feature type="domain" description="Amidohydrolase-related" evidence="1">
    <location>
        <begin position="89"/>
        <end position="433"/>
    </location>
</feature>
<dbReference type="Gene3D" id="2.30.40.10">
    <property type="entry name" value="Urease, subunit C, domain 1"/>
    <property type="match status" value="1"/>
</dbReference>
<sequence length="438" mass="46958">MKNLRIYGKIACVVTLVFGLGACGAPEPEPIEPTPGLTAFTSARLIVGNGDTIESGTIVVRDGRIETIGSTENVTVPEDASTIDLSGRTVTPGLVNAHGHVNNVRGLEADPSFYTEEHVANQLALYARYGVTTVVSLGGDGPEGIAVRDRESNNLTHARLRVAGPVIVADSTEQAVERVTAAADMNVDYIKIRVDDNLGSSQKMQPDIYKSVIETAHSRGLKLTAHLYYLDDAKELLRSGADFVAHSVRDVAVDDELLELLKADDTCVCPTLMREVSTFVYEERPDFFDDPFFSRDADPAVLTALEAPEYQERIQNSQSAQTYKAQLEVAMQNVKTLSDAGIRIAMGTDTGPAGRFQGYFEHGELALMVESGLTPMQAIVASTGDAAECMGLDEIGTLSTGKWADFVVYTGNPATDIADSHTIESVWIAGNTVPGVGN</sequence>
<dbReference type="EMBL" id="UINC01052098">
    <property type="protein sequence ID" value="SVB67024.1"/>
    <property type="molecule type" value="Genomic_DNA"/>
</dbReference>
<organism evidence="2">
    <name type="scientific">marine metagenome</name>
    <dbReference type="NCBI Taxonomy" id="408172"/>
    <lineage>
        <taxon>unclassified sequences</taxon>
        <taxon>metagenomes</taxon>
        <taxon>ecological metagenomes</taxon>
    </lineage>
</organism>
<dbReference type="InterPro" id="IPR032466">
    <property type="entry name" value="Metal_Hydrolase"/>
</dbReference>
<gene>
    <name evidence="2" type="ORF">METZ01_LOCUS219878</name>
</gene>
<name>A0A382FXA0_9ZZZZ</name>
<protein>
    <recommendedName>
        <fullName evidence="1">Amidohydrolase-related domain-containing protein</fullName>
    </recommendedName>
</protein>
<dbReference type="AlphaFoldDB" id="A0A382FXA0"/>
<dbReference type="PANTHER" id="PTHR43135:SF3">
    <property type="entry name" value="ALPHA-D-RIBOSE 1-METHYLPHOSPHONATE 5-TRIPHOSPHATE DIPHOSPHATASE"/>
    <property type="match status" value="1"/>
</dbReference>
<dbReference type="PANTHER" id="PTHR43135">
    <property type="entry name" value="ALPHA-D-RIBOSE 1-METHYLPHOSPHONATE 5-TRIPHOSPHATE DIPHOSPHATASE"/>
    <property type="match status" value="1"/>
</dbReference>
<reference evidence="2" key="1">
    <citation type="submission" date="2018-05" db="EMBL/GenBank/DDBJ databases">
        <authorList>
            <person name="Lanie J.A."/>
            <person name="Ng W.-L."/>
            <person name="Kazmierczak K.M."/>
            <person name="Andrzejewski T.M."/>
            <person name="Davidsen T.M."/>
            <person name="Wayne K.J."/>
            <person name="Tettelin H."/>
            <person name="Glass J.I."/>
            <person name="Rusch D."/>
            <person name="Podicherti R."/>
            <person name="Tsui H.-C.T."/>
            <person name="Winkler M.E."/>
        </authorList>
    </citation>
    <scope>NUCLEOTIDE SEQUENCE</scope>
</reference>